<evidence type="ECO:0000259" key="5">
    <source>
        <dbReference type="Pfam" id="PF04542"/>
    </source>
</evidence>
<comment type="similarity">
    <text evidence="1">Belongs to the sigma-70 factor family. ECF subfamily.</text>
</comment>
<dbReference type="InterPro" id="IPR007627">
    <property type="entry name" value="RNA_pol_sigma70_r2"/>
</dbReference>
<evidence type="ECO:0000313" key="8">
    <source>
        <dbReference type="EMBL" id="GGT94760.1"/>
    </source>
</evidence>
<dbReference type="Proteomes" id="UP000646776">
    <property type="component" value="Unassembled WGS sequence"/>
</dbReference>
<dbReference type="GO" id="GO:0016987">
    <property type="term" value="F:sigma factor activity"/>
    <property type="evidence" value="ECO:0007669"/>
    <property type="project" value="UniProtKB-KW"/>
</dbReference>
<dbReference type="Pfam" id="PF08281">
    <property type="entry name" value="Sigma70_r4_2"/>
    <property type="match status" value="1"/>
</dbReference>
<keyword evidence="4" id="KW-0804">Transcription</keyword>
<evidence type="ECO:0000256" key="1">
    <source>
        <dbReference type="ARBA" id="ARBA00010641"/>
    </source>
</evidence>
<dbReference type="InterPro" id="IPR046531">
    <property type="entry name" value="DUF6596"/>
</dbReference>
<dbReference type="AlphaFoldDB" id="A0A918M1B2"/>
<dbReference type="InterPro" id="IPR013249">
    <property type="entry name" value="RNA_pol_sigma70_r4_t2"/>
</dbReference>
<dbReference type="Gene3D" id="1.10.1740.10">
    <property type="match status" value="1"/>
</dbReference>
<dbReference type="SUPFAM" id="SSF88946">
    <property type="entry name" value="Sigma2 domain of RNA polymerase sigma factors"/>
    <property type="match status" value="1"/>
</dbReference>
<dbReference type="SUPFAM" id="SSF88659">
    <property type="entry name" value="Sigma3 and sigma4 domains of RNA polymerase sigma factors"/>
    <property type="match status" value="1"/>
</dbReference>
<dbReference type="PANTHER" id="PTHR47756:SF1">
    <property type="entry name" value="BLL0085 PROTEIN"/>
    <property type="match status" value="1"/>
</dbReference>
<dbReference type="InterPro" id="IPR036388">
    <property type="entry name" value="WH-like_DNA-bd_sf"/>
</dbReference>
<accession>A0A918M1B2</accession>
<evidence type="ECO:0000256" key="2">
    <source>
        <dbReference type="ARBA" id="ARBA00023015"/>
    </source>
</evidence>
<dbReference type="NCBIfam" id="TIGR02937">
    <property type="entry name" value="sigma70-ECF"/>
    <property type="match status" value="1"/>
</dbReference>
<name>A0A918M1B2_9ACTN</name>
<keyword evidence="9" id="KW-1185">Reference proteome</keyword>
<dbReference type="InterPro" id="IPR014284">
    <property type="entry name" value="RNA_pol_sigma-70_dom"/>
</dbReference>
<dbReference type="GO" id="GO:0006352">
    <property type="term" value="P:DNA-templated transcription initiation"/>
    <property type="evidence" value="ECO:0007669"/>
    <property type="project" value="InterPro"/>
</dbReference>
<gene>
    <name evidence="8" type="ORF">GCM10010226_85600</name>
</gene>
<dbReference type="InterPro" id="IPR013325">
    <property type="entry name" value="RNA_pol_sigma_r2"/>
</dbReference>
<dbReference type="EMBL" id="BMSA01000046">
    <property type="protein sequence ID" value="GGT94760.1"/>
    <property type="molecule type" value="Genomic_DNA"/>
</dbReference>
<dbReference type="Gene3D" id="1.10.10.10">
    <property type="entry name" value="Winged helix-like DNA-binding domain superfamily/Winged helix DNA-binding domain"/>
    <property type="match status" value="1"/>
</dbReference>
<feature type="domain" description="RNA polymerase sigma factor 70 region 4 type 2" evidence="6">
    <location>
        <begin position="128"/>
        <end position="178"/>
    </location>
</feature>
<organism evidence="8 9">
    <name type="scientific">Streptomyces phaeofaciens</name>
    <dbReference type="NCBI Taxonomy" id="68254"/>
    <lineage>
        <taxon>Bacteria</taxon>
        <taxon>Bacillati</taxon>
        <taxon>Actinomycetota</taxon>
        <taxon>Actinomycetes</taxon>
        <taxon>Kitasatosporales</taxon>
        <taxon>Streptomycetaceae</taxon>
        <taxon>Streptomyces</taxon>
    </lineage>
</organism>
<evidence type="ECO:0000313" key="9">
    <source>
        <dbReference type="Proteomes" id="UP000646776"/>
    </source>
</evidence>
<dbReference type="Pfam" id="PF20239">
    <property type="entry name" value="DUF6596"/>
    <property type="match status" value="1"/>
</dbReference>
<evidence type="ECO:0000259" key="6">
    <source>
        <dbReference type="Pfam" id="PF08281"/>
    </source>
</evidence>
<feature type="domain" description="DUF6596" evidence="7">
    <location>
        <begin position="196"/>
        <end position="296"/>
    </location>
</feature>
<dbReference type="Pfam" id="PF04542">
    <property type="entry name" value="Sigma70_r2"/>
    <property type="match status" value="1"/>
</dbReference>
<protein>
    <submittedName>
        <fullName evidence="8">RNA polymerase subunit sigma-24</fullName>
    </submittedName>
</protein>
<dbReference type="GO" id="GO:0003677">
    <property type="term" value="F:DNA binding"/>
    <property type="evidence" value="ECO:0007669"/>
    <property type="project" value="InterPro"/>
</dbReference>
<evidence type="ECO:0000259" key="7">
    <source>
        <dbReference type="Pfam" id="PF20239"/>
    </source>
</evidence>
<keyword evidence="2" id="KW-0805">Transcription regulation</keyword>
<comment type="caution">
    <text evidence="8">The sequence shown here is derived from an EMBL/GenBank/DDBJ whole genome shotgun (WGS) entry which is preliminary data.</text>
</comment>
<reference evidence="8" key="1">
    <citation type="journal article" date="2014" name="Int. J. Syst. Evol. Microbiol.">
        <title>Complete genome sequence of Corynebacterium casei LMG S-19264T (=DSM 44701T), isolated from a smear-ripened cheese.</title>
        <authorList>
            <consortium name="US DOE Joint Genome Institute (JGI-PGF)"/>
            <person name="Walter F."/>
            <person name="Albersmeier A."/>
            <person name="Kalinowski J."/>
            <person name="Ruckert C."/>
        </authorList>
    </citation>
    <scope>NUCLEOTIDE SEQUENCE</scope>
    <source>
        <strain evidence="8">JCM 4125</strain>
    </source>
</reference>
<dbReference type="PANTHER" id="PTHR47756">
    <property type="entry name" value="BLL6612 PROTEIN-RELATED"/>
    <property type="match status" value="1"/>
</dbReference>
<evidence type="ECO:0000256" key="4">
    <source>
        <dbReference type="ARBA" id="ARBA00023163"/>
    </source>
</evidence>
<feature type="domain" description="RNA polymerase sigma-70 region 2" evidence="5">
    <location>
        <begin position="30"/>
        <end position="91"/>
    </location>
</feature>
<dbReference type="RefSeq" id="WP_189718016.1">
    <property type="nucleotide sequence ID" value="NZ_BMSA01000046.1"/>
</dbReference>
<proteinExistence type="inferred from homology"/>
<evidence type="ECO:0000256" key="3">
    <source>
        <dbReference type="ARBA" id="ARBA00023082"/>
    </source>
</evidence>
<keyword evidence="3" id="KW-0731">Sigma factor</keyword>
<sequence length="429" mass="46611">MGAVEQQPAIAPRTAADARTAIETVFRLEFPRVVATVTRIVRDIGIAEELAQDALVAALEQWPRDGVPDHPGAWLTTTARRRAVDLVRRRENYTRKLQEIGRDLTDVPPPEEPAAPDDIDDDLLRLVFTTCHPVLSAEARTALTLRLLGGLTTPEIARAFLVPEPTVAQRIVRAKRTLATRNIAFEVPYGPGREARLGSVLDVIYLIFNEGYAATAGDDLLRPALCEDALRLARQLAALMPKEPEVHGLVSLLEFQASRTAARTAPDGTPVLLRDQNRRRWNRMLIARGITALDRAGATAVGAPGPYALQAAIAACHAHAYTYAGTDWASIATLYGLLAVRAPSPVVELNRAVAVSMTDGPGPALEIVDTLAAEPALSDYHLLPSVRGDLLLRLGRTAEARAEFERAASLTRNERERELLLARATACRS</sequence>
<dbReference type="InterPro" id="IPR013324">
    <property type="entry name" value="RNA_pol_sigma_r3/r4-like"/>
</dbReference>
<reference evidence="8" key="2">
    <citation type="submission" date="2020-09" db="EMBL/GenBank/DDBJ databases">
        <authorList>
            <person name="Sun Q."/>
            <person name="Ohkuma M."/>
        </authorList>
    </citation>
    <scope>NUCLEOTIDE SEQUENCE</scope>
    <source>
        <strain evidence="8">JCM 4125</strain>
    </source>
</reference>